<dbReference type="RefSeq" id="XP_007743792.1">
    <property type="nucleotide sequence ID" value="XM_007745602.1"/>
</dbReference>
<dbReference type="eggNOG" id="KOG2614">
    <property type="taxonomic scope" value="Eukaryota"/>
</dbReference>
<dbReference type="OrthoDB" id="16820at2759"/>
<reference evidence="7 8" key="1">
    <citation type="submission" date="2013-03" db="EMBL/GenBank/DDBJ databases">
        <title>The Genome Sequence of Cladophialophora psammophila CBS 110553.</title>
        <authorList>
            <consortium name="The Broad Institute Genomics Platform"/>
            <person name="Cuomo C."/>
            <person name="de Hoog S."/>
            <person name="Gorbushina A."/>
            <person name="Walker B."/>
            <person name="Young S.K."/>
            <person name="Zeng Q."/>
            <person name="Gargeya S."/>
            <person name="Fitzgerald M."/>
            <person name="Haas B."/>
            <person name="Abouelleil A."/>
            <person name="Allen A.W."/>
            <person name="Alvarado L."/>
            <person name="Arachchi H.M."/>
            <person name="Berlin A.M."/>
            <person name="Chapman S.B."/>
            <person name="Gainer-Dewar J."/>
            <person name="Goldberg J."/>
            <person name="Griggs A."/>
            <person name="Gujja S."/>
            <person name="Hansen M."/>
            <person name="Howarth C."/>
            <person name="Imamovic A."/>
            <person name="Ireland A."/>
            <person name="Larimer J."/>
            <person name="McCowan C."/>
            <person name="Murphy C."/>
            <person name="Pearson M."/>
            <person name="Poon T.W."/>
            <person name="Priest M."/>
            <person name="Roberts A."/>
            <person name="Saif S."/>
            <person name="Shea T."/>
            <person name="Sisk P."/>
            <person name="Sykes S."/>
            <person name="Wortman J."/>
            <person name="Nusbaum C."/>
            <person name="Birren B."/>
        </authorList>
    </citation>
    <scope>NUCLEOTIDE SEQUENCE [LARGE SCALE GENOMIC DNA]</scope>
    <source>
        <strain evidence="7 8">CBS 110553</strain>
    </source>
</reference>
<dbReference type="GO" id="GO:0071949">
    <property type="term" value="F:FAD binding"/>
    <property type="evidence" value="ECO:0007669"/>
    <property type="project" value="InterPro"/>
</dbReference>
<name>W9XQ84_9EURO</name>
<keyword evidence="3" id="KW-0274">FAD</keyword>
<dbReference type="STRING" id="1182543.W9XQ84"/>
<dbReference type="PANTHER" id="PTHR13789">
    <property type="entry name" value="MONOOXYGENASE"/>
    <property type="match status" value="1"/>
</dbReference>
<dbReference type="HOGENOM" id="CLU_009665_19_1_1"/>
<dbReference type="AlphaFoldDB" id="W9XQ84"/>
<proteinExistence type="inferred from homology"/>
<dbReference type="InterPro" id="IPR002938">
    <property type="entry name" value="FAD-bd"/>
</dbReference>
<evidence type="ECO:0000256" key="1">
    <source>
        <dbReference type="ARBA" id="ARBA00007992"/>
    </source>
</evidence>
<evidence type="ECO:0000256" key="5">
    <source>
        <dbReference type="ARBA" id="ARBA00023033"/>
    </source>
</evidence>
<dbReference type="Pfam" id="PF01494">
    <property type="entry name" value="FAD_binding_3"/>
    <property type="match status" value="1"/>
</dbReference>
<dbReference type="InterPro" id="IPR050493">
    <property type="entry name" value="FAD-dep_Monooxygenase_BioMet"/>
</dbReference>
<protein>
    <recommendedName>
        <fullName evidence="6">FAD-binding domain-containing protein</fullName>
    </recommendedName>
</protein>
<dbReference type="GO" id="GO:0004497">
    <property type="term" value="F:monooxygenase activity"/>
    <property type="evidence" value="ECO:0007669"/>
    <property type="project" value="UniProtKB-KW"/>
</dbReference>
<evidence type="ECO:0000259" key="6">
    <source>
        <dbReference type="Pfam" id="PF01494"/>
    </source>
</evidence>
<keyword evidence="4" id="KW-0560">Oxidoreductase</keyword>
<evidence type="ECO:0000256" key="3">
    <source>
        <dbReference type="ARBA" id="ARBA00022827"/>
    </source>
</evidence>
<sequence length="341" mass="38314">MHEVISDYAKEIGVELQFGKTVVQYLDNKSELGVLTKDGEKILGDVVLACDGPRSLARSQVLGLSDNKVNSGYAIFRAYYELTDEQQKNLLIAKYINVDQDQALMHIGRDMHSFIYTWMRGTHLVWVLTHKDDEDIGESWSFPGKIPDVLKYLDQGGFSDNFKEVVRNTPDDRLVDYKLVWRDPLQSWLAPSNRIILLGDAAHCHLPTSAQGACQALEDAVTFAVCLEKGNGDIPLSLQVVERIRFNRSHAIHMSSVSNRNNYHNWDWTPELAAKYPDVLTVPRPDWVVEFDARKNAEEHFDQLAADVKAGKKGTIQELSLAAGGSYGIFEGDFDGSNLEV</sequence>
<keyword evidence="5" id="KW-0503">Monooxygenase</keyword>
<keyword evidence="2" id="KW-0285">Flavoprotein</keyword>
<dbReference type="PANTHER" id="PTHR13789:SF236">
    <property type="entry name" value="MONOOXYGENASE, PUTATIVE (AFU_ORTHOLOGUE AFUA_6G12060)-RELATED"/>
    <property type="match status" value="1"/>
</dbReference>
<dbReference type="PRINTS" id="PR00420">
    <property type="entry name" value="RNGMNOXGNASE"/>
</dbReference>
<dbReference type="SUPFAM" id="SSF51905">
    <property type="entry name" value="FAD/NAD(P)-binding domain"/>
    <property type="match status" value="1"/>
</dbReference>
<organism evidence="7 8">
    <name type="scientific">Cladophialophora psammophila CBS 110553</name>
    <dbReference type="NCBI Taxonomy" id="1182543"/>
    <lineage>
        <taxon>Eukaryota</taxon>
        <taxon>Fungi</taxon>
        <taxon>Dikarya</taxon>
        <taxon>Ascomycota</taxon>
        <taxon>Pezizomycotina</taxon>
        <taxon>Eurotiomycetes</taxon>
        <taxon>Chaetothyriomycetidae</taxon>
        <taxon>Chaetothyriales</taxon>
        <taxon>Herpotrichiellaceae</taxon>
        <taxon>Cladophialophora</taxon>
    </lineage>
</organism>
<evidence type="ECO:0000256" key="4">
    <source>
        <dbReference type="ARBA" id="ARBA00023002"/>
    </source>
</evidence>
<accession>W9XQ84</accession>
<evidence type="ECO:0000256" key="2">
    <source>
        <dbReference type="ARBA" id="ARBA00022630"/>
    </source>
</evidence>
<gene>
    <name evidence="7" type="ORF">A1O5_04999</name>
</gene>
<dbReference type="EMBL" id="AMGX01000006">
    <property type="protein sequence ID" value="EXJ72494.1"/>
    <property type="molecule type" value="Genomic_DNA"/>
</dbReference>
<comment type="similarity">
    <text evidence="1">Belongs to the paxM FAD-dependent monooxygenase family.</text>
</comment>
<dbReference type="SUPFAM" id="SSF54373">
    <property type="entry name" value="FAD-linked reductases, C-terminal domain"/>
    <property type="match status" value="1"/>
</dbReference>
<dbReference type="InterPro" id="IPR036188">
    <property type="entry name" value="FAD/NAD-bd_sf"/>
</dbReference>
<dbReference type="GeneID" id="19189719"/>
<feature type="domain" description="FAD-binding" evidence="6">
    <location>
        <begin position="192"/>
        <end position="226"/>
    </location>
</feature>
<evidence type="ECO:0000313" key="8">
    <source>
        <dbReference type="Proteomes" id="UP000019471"/>
    </source>
</evidence>
<evidence type="ECO:0000313" key="7">
    <source>
        <dbReference type="EMBL" id="EXJ72494.1"/>
    </source>
</evidence>
<keyword evidence="8" id="KW-1185">Reference proteome</keyword>
<dbReference type="Gene3D" id="3.50.50.60">
    <property type="entry name" value="FAD/NAD(P)-binding domain"/>
    <property type="match status" value="1"/>
</dbReference>
<dbReference type="Proteomes" id="UP000019471">
    <property type="component" value="Unassembled WGS sequence"/>
</dbReference>
<comment type="caution">
    <text evidence="7">The sequence shown here is derived from an EMBL/GenBank/DDBJ whole genome shotgun (WGS) entry which is preliminary data.</text>
</comment>